<keyword evidence="5" id="KW-1185">Reference proteome</keyword>
<protein>
    <submittedName>
        <fullName evidence="4">Uncharacterized protein</fullName>
    </submittedName>
</protein>
<comment type="caution">
    <text evidence="4">The sequence shown here is derived from an EMBL/GenBank/DDBJ whole genome shotgun (WGS) entry which is preliminary data.</text>
</comment>
<evidence type="ECO:0000313" key="5">
    <source>
        <dbReference type="Proteomes" id="UP001230188"/>
    </source>
</evidence>
<organism evidence="4 5">
    <name type="scientific">Chrysophaeum taylorii</name>
    <dbReference type="NCBI Taxonomy" id="2483200"/>
    <lineage>
        <taxon>Eukaryota</taxon>
        <taxon>Sar</taxon>
        <taxon>Stramenopiles</taxon>
        <taxon>Ochrophyta</taxon>
        <taxon>Pelagophyceae</taxon>
        <taxon>Pelagomonadales</taxon>
        <taxon>Pelagomonadaceae</taxon>
        <taxon>Chrysophaeum</taxon>
    </lineage>
</organism>
<dbReference type="PANTHER" id="PTHR11592">
    <property type="entry name" value="GLUTATHIONE PEROXIDASE"/>
    <property type="match status" value="1"/>
</dbReference>
<evidence type="ECO:0000313" key="4">
    <source>
        <dbReference type="EMBL" id="KAJ8602938.1"/>
    </source>
</evidence>
<keyword evidence="3" id="KW-0560">Oxidoreductase</keyword>
<proteinExistence type="inferred from homology"/>
<dbReference type="EMBL" id="JAQMWT010000362">
    <property type="protein sequence ID" value="KAJ8602938.1"/>
    <property type="molecule type" value="Genomic_DNA"/>
</dbReference>
<dbReference type="GO" id="GO:0004601">
    <property type="term" value="F:peroxidase activity"/>
    <property type="evidence" value="ECO:0007669"/>
    <property type="project" value="UniProtKB-KW"/>
</dbReference>
<gene>
    <name evidence="4" type="ORF">CTAYLR_001517</name>
</gene>
<dbReference type="Gene3D" id="3.40.30.10">
    <property type="entry name" value="Glutaredoxin"/>
    <property type="match status" value="1"/>
</dbReference>
<dbReference type="AlphaFoldDB" id="A0AAD7UEN3"/>
<dbReference type="SUPFAM" id="SSF52833">
    <property type="entry name" value="Thioredoxin-like"/>
    <property type="match status" value="1"/>
</dbReference>
<dbReference type="InterPro" id="IPR036249">
    <property type="entry name" value="Thioredoxin-like_sf"/>
</dbReference>
<evidence type="ECO:0000256" key="3">
    <source>
        <dbReference type="ARBA" id="ARBA00023002"/>
    </source>
</evidence>
<dbReference type="Proteomes" id="UP001230188">
    <property type="component" value="Unassembled WGS sequence"/>
</dbReference>
<dbReference type="GO" id="GO:0006979">
    <property type="term" value="P:response to oxidative stress"/>
    <property type="evidence" value="ECO:0007669"/>
    <property type="project" value="InterPro"/>
</dbReference>
<comment type="similarity">
    <text evidence="1">Belongs to the glutathione peroxidase family.</text>
</comment>
<dbReference type="InterPro" id="IPR000889">
    <property type="entry name" value="Glutathione_peroxidase"/>
</dbReference>
<dbReference type="PANTHER" id="PTHR11592:SF78">
    <property type="entry name" value="GLUTATHIONE PEROXIDASE"/>
    <property type="match status" value="1"/>
</dbReference>
<evidence type="ECO:0000256" key="2">
    <source>
        <dbReference type="ARBA" id="ARBA00022559"/>
    </source>
</evidence>
<dbReference type="Pfam" id="PF00255">
    <property type="entry name" value="GSHPx"/>
    <property type="match status" value="1"/>
</dbReference>
<keyword evidence="2" id="KW-0575">Peroxidase</keyword>
<reference evidence="4" key="1">
    <citation type="submission" date="2023-01" db="EMBL/GenBank/DDBJ databases">
        <title>Metagenome sequencing of chrysophaentin producing Chrysophaeum taylorii.</title>
        <authorList>
            <person name="Davison J."/>
            <person name="Bewley C."/>
        </authorList>
    </citation>
    <scope>NUCLEOTIDE SEQUENCE</scope>
    <source>
        <strain evidence="4">NIES-1699</strain>
    </source>
</reference>
<evidence type="ECO:0000256" key="1">
    <source>
        <dbReference type="ARBA" id="ARBA00006926"/>
    </source>
</evidence>
<accession>A0AAD7UEN3</accession>
<sequence length="193" mass="21609">MAVVEGYRTDEIERISVREAAFHTKTNRFYALRAVDMRGWTWPFDELHHRKAVIVNIGVRGAKAAEEIAKIKRISDEIAPIDGTQVIAFPSDEFGAPATDDELRAFLFDTCGLHPNDASLKIMAKTRVDGPGAHPVFKLLKAMANIQDLGRDFAAYFYVNRNSHLQGVADSADTMYARLFSGNLPIAHPFFHF</sequence>
<name>A0AAD7UEN3_9STRA</name>